<dbReference type="GO" id="GO:0003779">
    <property type="term" value="F:actin binding"/>
    <property type="evidence" value="ECO:0007669"/>
    <property type="project" value="UniProtKB-KW"/>
</dbReference>
<accession>A0A845SFW0</accession>
<evidence type="ECO:0000256" key="1">
    <source>
        <dbReference type="ARBA" id="ARBA00004613"/>
    </source>
</evidence>
<organism evidence="8 9">
    <name type="scientific">Acerihabitans arboris</name>
    <dbReference type="NCBI Taxonomy" id="2691583"/>
    <lineage>
        <taxon>Bacteria</taxon>
        <taxon>Pseudomonadati</taxon>
        <taxon>Pseudomonadota</taxon>
        <taxon>Gammaproteobacteria</taxon>
        <taxon>Enterobacterales</taxon>
        <taxon>Pectobacteriaceae</taxon>
        <taxon>Acerihabitans</taxon>
    </lineage>
</organism>
<feature type="non-terminal residue" evidence="8">
    <location>
        <position position="571"/>
    </location>
</feature>
<name>A0A845SFW0_9GAMM</name>
<dbReference type="AlphaFoldDB" id="A0A845SFW0"/>
<reference evidence="8 9" key="1">
    <citation type="submission" date="2019-12" db="EMBL/GenBank/DDBJ databases">
        <authorList>
            <person name="Lee S.D."/>
        </authorList>
    </citation>
    <scope>NUCLEOTIDE SEQUENCE [LARGE SCALE GENOMIC DNA]</scope>
    <source>
        <strain evidence="8 9">SAP-6</strain>
    </source>
</reference>
<protein>
    <recommendedName>
        <fullName evidence="7">Salmonella invasion protein A N-terminal domain-containing protein</fullName>
    </recommendedName>
</protein>
<evidence type="ECO:0000313" key="8">
    <source>
        <dbReference type="EMBL" id="NDL61511.1"/>
    </source>
</evidence>
<evidence type="ECO:0000256" key="6">
    <source>
        <dbReference type="SAM" id="MobiDB-lite"/>
    </source>
</evidence>
<reference evidence="8 9" key="2">
    <citation type="submission" date="2020-02" db="EMBL/GenBank/DDBJ databases">
        <title>The new genus of Enterobacteriales.</title>
        <authorList>
            <person name="Kim I.S."/>
        </authorList>
    </citation>
    <scope>NUCLEOTIDE SEQUENCE [LARGE SCALE GENOMIC DNA]</scope>
    <source>
        <strain evidence="8 9">SAP-6</strain>
    </source>
</reference>
<comment type="similarity">
    <text evidence="2">Belongs to the SipA/IpaA family.</text>
</comment>
<evidence type="ECO:0000259" key="7">
    <source>
        <dbReference type="Pfam" id="PF09052"/>
    </source>
</evidence>
<evidence type="ECO:0000256" key="3">
    <source>
        <dbReference type="ARBA" id="ARBA00022525"/>
    </source>
</evidence>
<feature type="domain" description="Salmonella invasion protein A N-terminal" evidence="7">
    <location>
        <begin position="91"/>
        <end position="293"/>
    </location>
</feature>
<keyword evidence="3" id="KW-0964">Secreted</keyword>
<dbReference type="Pfam" id="PF09052">
    <property type="entry name" value="SipA"/>
    <property type="match status" value="1"/>
</dbReference>
<comment type="subcellular location">
    <subcellularLocation>
        <location evidence="1">Secreted</location>
    </subcellularLocation>
</comment>
<dbReference type="Proteomes" id="UP000461443">
    <property type="component" value="Unassembled WGS sequence"/>
</dbReference>
<feature type="region of interest" description="Disordered" evidence="6">
    <location>
        <begin position="549"/>
        <end position="571"/>
    </location>
</feature>
<dbReference type="Gene3D" id="1.10.4150.10">
    <property type="entry name" value="SipA N-terminal domain-like"/>
    <property type="match status" value="1"/>
</dbReference>
<comment type="caution">
    <text evidence="8">The sequence shown here is derived from an EMBL/GenBank/DDBJ whole genome shotgun (WGS) entry which is preliminary data.</text>
</comment>
<keyword evidence="5" id="KW-0009">Actin-binding</keyword>
<evidence type="ECO:0000256" key="4">
    <source>
        <dbReference type="ARBA" id="ARBA00023026"/>
    </source>
</evidence>
<keyword evidence="4" id="KW-0843">Virulence</keyword>
<evidence type="ECO:0000256" key="2">
    <source>
        <dbReference type="ARBA" id="ARBA00010123"/>
    </source>
</evidence>
<dbReference type="GO" id="GO:0005576">
    <property type="term" value="C:extracellular region"/>
    <property type="evidence" value="ECO:0007669"/>
    <property type="project" value="UniProtKB-SubCell"/>
</dbReference>
<sequence length="571" mass="61880">MIYNGGHMPKTNLISHPPVDMEAPSNRQAERALNNPSHPRRVGNVPTGNRSIVSGGRKSCPALYSIADDAPVDFCQSPDRTAASPSPININDFKRQYRQDSMNALFACAGNRRETLAQMLQNTPNRLAQRHLEHIANAHFLAGQLEPSAEQRASLDKVMHDLTDMMLKDKLGENSVFGGYRPEQKEVCVRRRGLEQKLALLLNTIQGEGGAKAGERFINEKIKPFVVDYIVQETGRGHDAVNRNHIEQLVEKNAYQCFQNIRSGIQTYQASSLEKTFRDMDMVLILPNLLADLHQAKNPPLTARLTSDAEQQTFAAGNNDRHDRKATAAEIEPPKANSAPGSYHFTYAPVNKTVFAPVINLLPSTATGSIHTQESDNNPDRRGSLVHRPVVGKKVADSQTSATTLRNDVKATQTDPGPGLDQAIATPTPALKQLISRLISASPPAQLTHFERVSPGIGQKIYNRPAEFDLNARNLANVPTKEGAKLGIPTNKSNSLLAATKEVAEAMEALIKAIPVSAHAALREASAPGNARPAEGAIPGVATTTKTRVPQTETTKAMLSAKGAPQSPALS</sequence>
<feature type="compositionally biased region" description="Polar residues" evidence="6">
    <location>
        <begin position="397"/>
        <end position="415"/>
    </location>
</feature>
<proteinExistence type="inferred from homology"/>
<evidence type="ECO:0000313" key="9">
    <source>
        <dbReference type="Proteomes" id="UP000461443"/>
    </source>
</evidence>
<dbReference type="SUPFAM" id="SSF140746">
    <property type="entry name" value="SipA N-terminal domain-like"/>
    <property type="match status" value="1"/>
</dbReference>
<gene>
    <name evidence="8" type="ORF">GRH90_01850</name>
</gene>
<feature type="region of interest" description="Disordered" evidence="6">
    <location>
        <begin position="368"/>
        <end position="422"/>
    </location>
</feature>
<feature type="region of interest" description="Disordered" evidence="6">
    <location>
        <begin position="1"/>
        <end position="54"/>
    </location>
</feature>
<dbReference type="InterPro" id="IPR015138">
    <property type="entry name" value="SipA_N"/>
</dbReference>
<dbReference type="EMBL" id="WUBS01000001">
    <property type="protein sequence ID" value="NDL61511.1"/>
    <property type="molecule type" value="Genomic_DNA"/>
</dbReference>
<dbReference type="InterPro" id="IPR023225">
    <property type="entry name" value="SipA_chaperone-bd"/>
</dbReference>
<evidence type="ECO:0000256" key="5">
    <source>
        <dbReference type="ARBA" id="ARBA00023203"/>
    </source>
</evidence>
<keyword evidence="9" id="KW-1185">Reference proteome</keyword>